<dbReference type="AlphaFoldDB" id="X0U5D7"/>
<feature type="non-terminal residue" evidence="1">
    <location>
        <position position="244"/>
    </location>
</feature>
<evidence type="ECO:0000313" key="1">
    <source>
        <dbReference type="EMBL" id="GAF95587.1"/>
    </source>
</evidence>
<accession>X0U5D7</accession>
<reference evidence="1" key="1">
    <citation type="journal article" date="2014" name="Front. Microbiol.">
        <title>High frequency of phylogenetically diverse reductive dehalogenase-homologous genes in deep subseafloor sedimentary metagenomes.</title>
        <authorList>
            <person name="Kawai M."/>
            <person name="Futagami T."/>
            <person name="Toyoda A."/>
            <person name="Takaki Y."/>
            <person name="Nishi S."/>
            <person name="Hori S."/>
            <person name="Arai W."/>
            <person name="Tsubouchi T."/>
            <person name="Morono Y."/>
            <person name="Uchiyama I."/>
            <person name="Ito T."/>
            <person name="Fujiyama A."/>
            <person name="Inagaki F."/>
            <person name="Takami H."/>
        </authorList>
    </citation>
    <scope>NUCLEOTIDE SEQUENCE</scope>
    <source>
        <strain evidence="1">Expedition CK06-06</strain>
    </source>
</reference>
<dbReference type="EMBL" id="BARS01011957">
    <property type="protein sequence ID" value="GAF95587.1"/>
    <property type="molecule type" value="Genomic_DNA"/>
</dbReference>
<gene>
    <name evidence="1" type="ORF">S01H1_21536</name>
</gene>
<comment type="caution">
    <text evidence="1">The sequence shown here is derived from an EMBL/GenBank/DDBJ whole genome shotgun (WGS) entry which is preliminary data.</text>
</comment>
<protein>
    <submittedName>
        <fullName evidence="1">Uncharacterized protein</fullName>
    </submittedName>
</protein>
<sequence length="244" mass="26653">DPNYADTDGDGEIDAYLYDTGVVNAAGHKFYAAVRVTDLAGLICVNTAGDPDAADLPAVTSPFSVNLLDFIGSSPYEDLHTDRCHGDPNDPNSYYLGAASRLLQPASSYLPFAIGDEMHLRWVDFGAATNAGRLYEATKNATDNPLPQLTRLSMTTFNCSRSLVRKPGAGMTERLRITTEDGPVGNLNQNRDDAYDRIMKLANIYGFPGSHAKLAAHFVANLWAYESEENFDDTSFKFDHDGQL</sequence>
<name>X0U5D7_9ZZZZ</name>
<feature type="non-terminal residue" evidence="1">
    <location>
        <position position="1"/>
    </location>
</feature>
<proteinExistence type="predicted"/>
<organism evidence="1">
    <name type="scientific">marine sediment metagenome</name>
    <dbReference type="NCBI Taxonomy" id="412755"/>
    <lineage>
        <taxon>unclassified sequences</taxon>
        <taxon>metagenomes</taxon>
        <taxon>ecological metagenomes</taxon>
    </lineage>
</organism>